<keyword evidence="2" id="KW-1185">Reference proteome</keyword>
<evidence type="ECO:0000313" key="1">
    <source>
        <dbReference type="EMBL" id="WWX22364.1"/>
    </source>
</evidence>
<evidence type="ECO:0000313" key="2">
    <source>
        <dbReference type="Proteomes" id="UP001385389"/>
    </source>
</evidence>
<protein>
    <recommendedName>
        <fullName evidence="3">CopG family transcriptional regulator</fullName>
    </recommendedName>
</protein>
<dbReference type="Proteomes" id="UP001385389">
    <property type="component" value="Chromosome"/>
</dbReference>
<gene>
    <name evidence="1" type="ORF">V8V93_18220</name>
</gene>
<evidence type="ECO:0008006" key="3">
    <source>
        <dbReference type="Google" id="ProtNLM"/>
    </source>
</evidence>
<reference evidence="1 2" key="1">
    <citation type="submission" date="2024-03" db="EMBL/GenBank/DDBJ databases">
        <title>Phenotype and Genome Characterization of a Sulfate-Reducing Bacterium Pseudodesulfovibrio sp. strain 5S69, isolated from Petroleum Reservoir in Tatarstan (Russia).</title>
        <authorList>
            <person name="Bidzhieva S.K."/>
            <person name="Kadnikov V."/>
            <person name="Tourova T.P."/>
            <person name="Samigullina S.R."/>
            <person name="Sokolova D.S."/>
            <person name="Poltaraus A.B."/>
            <person name="Avtukh A.N."/>
            <person name="Tereshina V.M."/>
            <person name="Mardanov A.V."/>
            <person name="Nazina T.N."/>
        </authorList>
    </citation>
    <scope>NUCLEOTIDE SEQUENCE [LARGE SCALE GENOMIC DNA]</scope>
    <source>
        <strain evidence="1 2">5S69</strain>
    </source>
</reference>
<sequence length="48" mass="5646">MPTSFTITVESLRDLEDLWAELNEFECETLDGLFEHVSKRLEEETERG</sequence>
<dbReference type="EMBL" id="CP146609">
    <property type="protein sequence ID" value="WWX22364.1"/>
    <property type="molecule type" value="Genomic_DNA"/>
</dbReference>
<organism evidence="1 2">
    <name type="scientific">Pseudodesulfovibrio methanolicus</name>
    <dbReference type="NCBI Taxonomy" id="3126690"/>
    <lineage>
        <taxon>Bacteria</taxon>
        <taxon>Pseudomonadati</taxon>
        <taxon>Thermodesulfobacteriota</taxon>
        <taxon>Desulfovibrionia</taxon>
        <taxon>Desulfovibrionales</taxon>
        <taxon>Desulfovibrionaceae</taxon>
    </lineage>
</organism>
<accession>A0ABZ2IZI9</accession>
<dbReference type="RefSeq" id="WP_338668057.1">
    <property type="nucleotide sequence ID" value="NZ_CP146609.1"/>
</dbReference>
<name>A0ABZ2IZI9_9BACT</name>
<proteinExistence type="predicted"/>